<dbReference type="InterPro" id="IPR002345">
    <property type="entry name" value="Lipocalin"/>
</dbReference>
<dbReference type="PRINTS" id="PR01254">
    <property type="entry name" value="PGNDSYNTHASE"/>
</dbReference>
<dbReference type="PANTHER" id="PTHR11430">
    <property type="entry name" value="LIPOCALIN"/>
    <property type="match status" value="1"/>
</dbReference>
<evidence type="ECO:0000256" key="2">
    <source>
        <dbReference type="RuleBase" id="RU003695"/>
    </source>
</evidence>
<name>A0A672PYD9_SINGR</name>
<dbReference type="SUPFAM" id="SSF50814">
    <property type="entry name" value="Lipocalins"/>
    <property type="match status" value="2"/>
</dbReference>
<proteinExistence type="inferred from homology"/>
<dbReference type="InterPro" id="IPR012674">
    <property type="entry name" value="Calycin"/>
</dbReference>
<dbReference type="AlphaFoldDB" id="A0A672PYD9"/>
<keyword evidence="5" id="KW-1185">Reference proteome</keyword>
<accession>A0A672PYD9</accession>
<sequence length="269" mass="30640">MTKYGHKREGNTRHKTDHYLGYERAGNPKSIGNFECWEIKQNYMKTKTPVQLFLQGKRPAENVDIMVLETDYSSNATVVFKRAGEITMKLYGFCESTEKVLVFASADVMPMTDFDMEKIGGKWYLIGFASNAKWFVSHKADMTMGTAMMVPTEDGDLDLSYTNLKSDGSCWRMTHLAKKTETPGRFVFYSQRWGNENDMRVVDAKFDEYALIHTIKTKGGVSEVLNKLYIRSTVLSDDLKEKFRQFCLDTGILEENIAILPTNGECSVA</sequence>
<evidence type="ECO:0000259" key="3">
    <source>
        <dbReference type="Pfam" id="PF00061"/>
    </source>
</evidence>
<dbReference type="GO" id="GO:0036094">
    <property type="term" value="F:small molecule binding"/>
    <property type="evidence" value="ECO:0007669"/>
    <property type="project" value="InterPro"/>
</dbReference>
<evidence type="ECO:0000256" key="1">
    <source>
        <dbReference type="ARBA" id="ARBA00006889"/>
    </source>
</evidence>
<organism evidence="4 5">
    <name type="scientific">Sinocyclocheilus grahami</name>
    <name type="common">Dianchi golden-line fish</name>
    <name type="synonym">Barbus grahami</name>
    <dbReference type="NCBI Taxonomy" id="75366"/>
    <lineage>
        <taxon>Eukaryota</taxon>
        <taxon>Metazoa</taxon>
        <taxon>Chordata</taxon>
        <taxon>Craniata</taxon>
        <taxon>Vertebrata</taxon>
        <taxon>Euteleostomi</taxon>
        <taxon>Actinopterygii</taxon>
        <taxon>Neopterygii</taxon>
        <taxon>Teleostei</taxon>
        <taxon>Ostariophysi</taxon>
        <taxon>Cypriniformes</taxon>
        <taxon>Cyprinidae</taxon>
        <taxon>Cyprininae</taxon>
        <taxon>Sinocyclocheilus</taxon>
    </lineage>
</organism>
<dbReference type="Ensembl" id="ENSSGRT00000073514.1">
    <property type="protein sequence ID" value="ENSSGRP00000068988.1"/>
    <property type="gene ID" value="ENSSGRG00000035317.1"/>
</dbReference>
<reference evidence="4" key="2">
    <citation type="submission" date="2025-09" db="UniProtKB">
        <authorList>
            <consortium name="Ensembl"/>
        </authorList>
    </citation>
    <scope>IDENTIFICATION</scope>
</reference>
<protein>
    <submittedName>
        <fullName evidence="4">Lipocalin-like</fullName>
    </submittedName>
</protein>
<gene>
    <name evidence="4" type="primary">LOC107549197</name>
</gene>
<dbReference type="InterPro" id="IPR000566">
    <property type="entry name" value="Lipocln_cytosolic_FA-bd_dom"/>
</dbReference>
<dbReference type="PRINTS" id="PR00179">
    <property type="entry name" value="LIPOCALIN"/>
</dbReference>
<dbReference type="FunCoup" id="A0A672PYD9">
    <property type="interactions" value="1515"/>
</dbReference>
<dbReference type="Gene3D" id="2.40.128.20">
    <property type="match status" value="2"/>
</dbReference>
<dbReference type="InterPro" id="IPR022272">
    <property type="entry name" value="Lipocalin_CS"/>
</dbReference>
<dbReference type="Proteomes" id="UP000472262">
    <property type="component" value="Unassembled WGS sequence"/>
</dbReference>
<dbReference type="Pfam" id="PF00061">
    <property type="entry name" value="Lipocalin"/>
    <property type="match status" value="1"/>
</dbReference>
<dbReference type="PANTHER" id="PTHR11430:SF139">
    <property type="entry name" value="LIPOCALIN-15 PRECURSOR-RELATED"/>
    <property type="match status" value="1"/>
</dbReference>
<dbReference type="InParanoid" id="A0A672PYD9"/>
<reference evidence="4" key="1">
    <citation type="submission" date="2025-08" db="UniProtKB">
        <authorList>
            <consortium name="Ensembl"/>
        </authorList>
    </citation>
    <scope>IDENTIFICATION</scope>
</reference>
<dbReference type="OMA" id="EYAIFHT"/>
<dbReference type="PROSITE" id="PS00213">
    <property type="entry name" value="LIPOCALIN"/>
    <property type="match status" value="1"/>
</dbReference>
<comment type="similarity">
    <text evidence="1 2">Belongs to the calycin superfamily. Lipocalin family.</text>
</comment>
<evidence type="ECO:0000313" key="5">
    <source>
        <dbReference type="Proteomes" id="UP000472262"/>
    </source>
</evidence>
<feature type="domain" description="Lipocalin/cytosolic fatty-acid binding" evidence="3">
    <location>
        <begin position="121"/>
        <end position="260"/>
    </location>
</feature>
<evidence type="ECO:0000313" key="4">
    <source>
        <dbReference type="Ensembl" id="ENSSGRP00000068988.1"/>
    </source>
</evidence>